<evidence type="ECO:0000313" key="3">
    <source>
        <dbReference type="Proteomes" id="UP000249390"/>
    </source>
</evidence>
<gene>
    <name evidence="2" type="ORF">DM860_011040</name>
</gene>
<proteinExistence type="predicted"/>
<dbReference type="Proteomes" id="UP000249390">
    <property type="component" value="Unassembled WGS sequence"/>
</dbReference>
<comment type="caution">
    <text evidence="2">The sequence shown here is derived from an EMBL/GenBank/DDBJ whole genome shotgun (WGS) entry which is preliminary data.</text>
</comment>
<dbReference type="Pfam" id="PF08378">
    <property type="entry name" value="NERD"/>
    <property type="match status" value="1"/>
</dbReference>
<dbReference type="EMBL" id="NQVE01000050">
    <property type="protein sequence ID" value="RAL51538.1"/>
    <property type="molecule type" value="Genomic_DNA"/>
</dbReference>
<dbReference type="AlphaFoldDB" id="A0A328E4B4"/>
<reference evidence="2 3" key="1">
    <citation type="submission" date="2018-06" db="EMBL/GenBank/DDBJ databases">
        <title>The Genome of Cuscuta australis (Dodder) Provides Insight into the Evolution of Plant Parasitism.</title>
        <authorList>
            <person name="Liu H."/>
        </authorList>
    </citation>
    <scope>NUCLEOTIDE SEQUENCE [LARGE SCALE GENOMIC DNA]</scope>
    <source>
        <strain evidence="3">cv. Yunnan</strain>
        <tissue evidence="2">Vines</tissue>
    </source>
</reference>
<accession>A0A328E4B4</accession>
<dbReference type="InterPro" id="IPR011528">
    <property type="entry name" value="NERD"/>
</dbReference>
<dbReference type="PANTHER" id="PTHR35287">
    <property type="entry name" value="SI:ZFOS-911D5.4"/>
    <property type="match status" value="1"/>
</dbReference>
<name>A0A328E4B4_9ASTE</name>
<dbReference type="PROSITE" id="PS50965">
    <property type="entry name" value="NERD"/>
    <property type="match status" value="1"/>
</dbReference>
<feature type="domain" description="NERD" evidence="1">
    <location>
        <begin position="31"/>
        <end position="148"/>
    </location>
</feature>
<sequence length="323" mass="36504">MWVEVICGFAIFRLLKRFFSEENDVREEGTSYANALFSVARQLEKIYGGKAFVGLLIPDVDSGSRRSIDIVLLTRREVAVISVKNVSGSVHIDTDGSWVCSGGRKHKNQCFPDPVAETKQLIPILESYLEQRGCPLPERYLSCKVICPNPTFRTIHADSFPSEVITSDQWVQLKPQGKSMLYGWIKGALHSGKKEMLGTMQLKLDYLLSTAPMWDRLQLKNNKYILGEFLEFKGKKDDIFALRNIKRSKVCRLTIQNTSMSVLAPSKIQILYALRDYRGEGPSAFEWKEVCVLSSTVVLFRPQGLSEVQKYKISAVTCMSLSV</sequence>
<dbReference type="PANTHER" id="PTHR35287:SF1">
    <property type="entry name" value="SI:ZFOS-911D5.4"/>
    <property type="match status" value="1"/>
</dbReference>
<evidence type="ECO:0000259" key="1">
    <source>
        <dbReference type="PROSITE" id="PS50965"/>
    </source>
</evidence>
<keyword evidence="3" id="KW-1185">Reference proteome</keyword>
<evidence type="ECO:0000313" key="2">
    <source>
        <dbReference type="EMBL" id="RAL51538.1"/>
    </source>
</evidence>
<protein>
    <recommendedName>
        <fullName evidence="1">NERD domain-containing protein</fullName>
    </recommendedName>
</protein>
<organism evidence="2 3">
    <name type="scientific">Cuscuta australis</name>
    <dbReference type="NCBI Taxonomy" id="267555"/>
    <lineage>
        <taxon>Eukaryota</taxon>
        <taxon>Viridiplantae</taxon>
        <taxon>Streptophyta</taxon>
        <taxon>Embryophyta</taxon>
        <taxon>Tracheophyta</taxon>
        <taxon>Spermatophyta</taxon>
        <taxon>Magnoliopsida</taxon>
        <taxon>eudicotyledons</taxon>
        <taxon>Gunneridae</taxon>
        <taxon>Pentapetalae</taxon>
        <taxon>asterids</taxon>
        <taxon>lamiids</taxon>
        <taxon>Solanales</taxon>
        <taxon>Convolvulaceae</taxon>
        <taxon>Cuscuteae</taxon>
        <taxon>Cuscuta</taxon>
        <taxon>Cuscuta subgen. Grammica</taxon>
        <taxon>Cuscuta sect. Cleistogrammica</taxon>
    </lineage>
</organism>